<organism evidence="1 2">
    <name type="scientific">Marmota monax</name>
    <name type="common">Woodchuck</name>
    <dbReference type="NCBI Taxonomy" id="9995"/>
    <lineage>
        <taxon>Eukaryota</taxon>
        <taxon>Metazoa</taxon>
        <taxon>Chordata</taxon>
        <taxon>Craniata</taxon>
        <taxon>Vertebrata</taxon>
        <taxon>Euteleostomi</taxon>
        <taxon>Mammalia</taxon>
        <taxon>Eutheria</taxon>
        <taxon>Euarchontoglires</taxon>
        <taxon>Glires</taxon>
        <taxon>Rodentia</taxon>
        <taxon>Sciuromorpha</taxon>
        <taxon>Sciuridae</taxon>
        <taxon>Xerinae</taxon>
        <taxon>Marmotini</taxon>
        <taxon>Marmota</taxon>
    </lineage>
</organism>
<reference evidence="1" key="1">
    <citation type="submission" date="2019-04" db="EMBL/GenBank/DDBJ databases">
        <authorList>
            <person name="Alioto T."/>
            <person name="Alioto T."/>
        </authorList>
    </citation>
    <scope>NUCLEOTIDE SEQUENCE [LARGE SCALE GENOMIC DNA]</scope>
</reference>
<protein>
    <submittedName>
        <fullName evidence="1">Uncharacterized protein</fullName>
    </submittedName>
</protein>
<dbReference type="EMBL" id="CABDUW010000071">
    <property type="protein sequence ID" value="VTJ56846.1"/>
    <property type="molecule type" value="Genomic_DNA"/>
</dbReference>
<dbReference type="AlphaFoldDB" id="A0A5E4AJE2"/>
<accession>A0A5E4AJE2</accession>
<gene>
    <name evidence="1" type="ORF">MONAX_5E027892</name>
</gene>
<sequence length="108" mass="12730">MKPLIIGSAQKEHQQLSFGAWNICLFVRCFALSILRILEWSPEVQVIDLVAAPKPWRRLYLPEDDQFRGSVTTIDLDSENLNSFNIWKRGHLVYQAVHKRSFNRPDWY</sequence>
<comment type="caution">
    <text evidence="1">The sequence shown here is derived from an EMBL/GenBank/DDBJ whole genome shotgun (WGS) entry which is preliminary data.</text>
</comment>
<name>A0A5E4AJE2_MARMO</name>
<keyword evidence="2" id="KW-1185">Reference proteome</keyword>
<proteinExistence type="predicted"/>
<evidence type="ECO:0000313" key="2">
    <source>
        <dbReference type="Proteomes" id="UP000335636"/>
    </source>
</evidence>
<evidence type="ECO:0000313" key="1">
    <source>
        <dbReference type="EMBL" id="VTJ56846.1"/>
    </source>
</evidence>
<dbReference type="Proteomes" id="UP000335636">
    <property type="component" value="Unassembled WGS sequence"/>
</dbReference>